<gene>
    <name evidence="1" type="ORF">DPEC_G00306340</name>
</gene>
<dbReference type="EMBL" id="CM055756">
    <property type="protein sequence ID" value="KAJ7989613.1"/>
    <property type="molecule type" value="Genomic_DNA"/>
</dbReference>
<name>A0ACC2FE67_DALPE</name>
<keyword evidence="2" id="KW-1185">Reference proteome</keyword>
<accession>A0ACC2FE67</accession>
<organism evidence="1 2">
    <name type="scientific">Dallia pectoralis</name>
    <name type="common">Alaska blackfish</name>
    <dbReference type="NCBI Taxonomy" id="75939"/>
    <lineage>
        <taxon>Eukaryota</taxon>
        <taxon>Metazoa</taxon>
        <taxon>Chordata</taxon>
        <taxon>Craniata</taxon>
        <taxon>Vertebrata</taxon>
        <taxon>Euteleostomi</taxon>
        <taxon>Actinopterygii</taxon>
        <taxon>Neopterygii</taxon>
        <taxon>Teleostei</taxon>
        <taxon>Protacanthopterygii</taxon>
        <taxon>Esociformes</taxon>
        <taxon>Umbridae</taxon>
        <taxon>Dallia</taxon>
    </lineage>
</organism>
<proteinExistence type="predicted"/>
<protein>
    <submittedName>
        <fullName evidence="1">Uncharacterized protein</fullName>
    </submittedName>
</protein>
<evidence type="ECO:0000313" key="1">
    <source>
        <dbReference type="EMBL" id="KAJ7989613.1"/>
    </source>
</evidence>
<comment type="caution">
    <text evidence="1">The sequence shown here is derived from an EMBL/GenBank/DDBJ whole genome shotgun (WGS) entry which is preliminary data.</text>
</comment>
<sequence>MKRCEVSESCQGTRPQRNQTKLVCGLLLWVSLLTISQVLFIALFFITTSAKQKTTSDVGQLFTFDAKEATNSGVIQWKTQTPEKKLLEDNGINVKILHDGSYFIYLQVTLTSVSSCDVKVTTTDRGVVLQGRMTNASLSTGFLGRAVKLTAPDTLKVTISTTGQINIRNIDTYLGILLLKD</sequence>
<evidence type="ECO:0000313" key="2">
    <source>
        <dbReference type="Proteomes" id="UP001157502"/>
    </source>
</evidence>
<reference evidence="1" key="1">
    <citation type="submission" date="2021-05" db="EMBL/GenBank/DDBJ databases">
        <authorList>
            <person name="Pan Q."/>
            <person name="Jouanno E."/>
            <person name="Zahm M."/>
            <person name="Klopp C."/>
            <person name="Cabau C."/>
            <person name="Louis A."/>
            <person name="Berthelot C."/>
            <person name="Parey E."/>
            <person name="Roest Crollius H."/>
            <person name="Montfort J."/>
            <person name="Robinson-Rechavi M."/>
            <person name="Bouchez O."/>
            <person name="Lampietro C."/>
            <person name="Lopez Roques C."/>
            <person name="Donnadieu C."/>
            <person name="Postlethwait J."/>
            <person name="Bobe J."/>
            <person name="Dillon D."/>
            <person name="Chandos A."/>
            <person name="von Hippel F."/>
            <person name="Guiguen Y."/>
        </authorList>
    </citation>
    <scope>NUCLEOTIDE SEQUENCE</scope>
    <source>
        <strain evidence="1">YG-Jan2019</strain>
    </source>
</reference>
<dbReference type="Proteomes" id="UP001157502">
    <property type="component" value="Chromosome 29"/>
</dbReference>